<evidence type="ECO:0000313" key="3">
    <source>
        <dbReference type="RefSeq" id="XP_008810985.2"/>
    </source>
</evidence>
<keyword evidence="2" id="KW-1185">Reference proteome</keyword>
<reference evidence="3" key="2">
    <citation type="submission" date="2025-08" db="UniProtKB">
        <authorList>
            <consortium name="RefSeq"/>
        </authorList>
    </citation>
    <scope>IDENTIFICATION</scope>
    <source>
        <tissue evidence="3">Young leaves</tissue>
    </source>
</reference>
<dbReference type="PANTHER" id="PTHR34673:SF1">
    <property type="entry name" value="COLD-REGULATED PROTEIN"/>
    <property type="match status" value="1"/>
</dbReference>
<dbReference type="PANTHER" id="PTHR34673">
    <property type="entry name" value="COLD-REGULATED PROTEIN"/>
    <property type="match status" value="1"/>
</dbReference>
<evidence type="ECO:0000313" key="2">
    <source>
        <dbReference type="Proteomes" id="UP000228380"/>
    </source>
</evidence>
<name>A0A8B7D1D0_PHODC</name>
<dbReference type="KEGG" id="pda:103722278"/>
<evidence type="ECO:0000256" key="1">
    <source>
        <dbReference type="SAM" id="Phobius"/>
    </source>
</evidence>
<reference evidence="2" key="1">
    <citation type="journal article" date="2019" name="Nat. Commun.">
        <title>Genome-wide association mapping of date palm fruit traits.</title>
        <authorList>
            <person name="Hazzouri K.M."/>
            <person name="Gros-Balthazard M."/>
            <person name="Flowers J.M."/>
            <person name="Copetti D."/>
            <person name="Lemansour A."/>
            <person name="Lebrun M."/>
            <person name="Masmoudi K."/>
            <person name="Ferrand S."/>
            <person name="Dhar M.I."/>
            <person name="Fresquez Z.A."/>
            <person name="Rosas U."/>
            <person name="Zhang J."/>
            <person name="Talag J."/>
            <person name="Lee S."/>
            <person name="Kudrna D."/>
            <person name="Powell R.F."/>
            <person name="Leitch I.J."/>
            <person name="Krueger R.R."/>
            <person name="Wing R.A."/>
            <person name="Amiri K.M.A."/>
            <person name="Purugganan M.D."/>
        </authorList>
    </citation>
    <scope>NUCLEOTIDE SEQUENCE [LARGE SCALE GENOMIC DNA]</scope>
    <source>
        <strain evidence="2">cv. Khalas</strain>
    </source>
</reference>
<gene>
    <name evidence="3" type="primary">LOC103722278</name>
</gene>
<keyword evidence="1" id="KW-1133">Transmembrane helix</keyword>
<keyword evidence="1" id="KW-0812">Transmembrane</keyword>
<protein>
    <submittedName>
        <fullName evidence="3">Uncharacterized protein LOC103722278</fullName>
    </submittedName>
</protein>
<dbReference type="RefSeq" id="XP_008810985.2">
    <property type="nucleotide sequence ID" value="XM_008812763.4"/>
</dbReference>
<proteinExistence type="predicted"/>
<dbReference type="GeneID" id="103722278"/>
<dbReference type="AlphaFoldDB" id="A0A8B7D1D0"/>
<organism evidence="2 3">
    <name type="scientific">Phoenix dactylifera</name>
    <name type="common">Date palm</name>
    <dbReference type="NCBI Taxonomy" id="42345"/>
    <lineage>
        <taxon>Eukaryota</taxon>
        <taxon>Viridiplantae</taxon>
        <taxon>Streptophyta</taxon>
        <taxon>Embryophyta</taxon>
        <taxon>Tracheophyta</taxon>
        <taxon>Spermatophyta</taxon>
        <taxon>Magnoliopsida</taxon>
        <taxon>Liliopsida</taxon>
        <taxon>Arecaceae</taxon>
        <taxon>Coryphoideae</taxon>
        <taxon>Phoeniceae</taxon>
        <taxon>Phoenix</taxon>
    </lineage>
</organism>
<sequence length="75" mass="7905">MVGAFVPVCVQCGTTSNPCRCKVVGPTLGFVAFAAAAVEWPVGALVYLFRHMKGRRIMAHPATVVYPSVSSAIPI</sequence>
<dbReference type="Proteomes" id="UP000228380">
    <property type="component" value="Chromosome 4"/>
</dbReference>
<feature type="transmembrane region" description="Helical" evidence="1">
    <location>
        <begin position="31"/>
        <end position="49"/>
    </location>
</feature>
<keyword evidence="1" id="KW-0472">Membrane</keyword>
<accession>A0A8B7D1D0</accession>